<dbReference type="RefSeq" id="WP_345142864.1">
    <property type="nucleotide sequence ID" value="NZ_BAABAT010000070.1"/>
</dbReference>
<dbReference type="EMBL" id="BAABAT010000070">
    <property type="protein sequence ID" value="GAA4263468.1"/>
    <property type="molecule type" value="Genomic_DNA"/>
</dbReference>
<keyword evidence="1" id="KW-1133">Transmembrane helix</keyword>
<feature type="transmembrane region" description="Helical" evidence="1">
    <location>
        <begin position="192"/>
        <end position="210"/>
    </location>
</feature>
<evidence type="ECO:0008006" key="4">
    <source>
        <dbReference type="Google" id="ProtNLM"/>
    </source>
</evidence>
<organism evidence="2 3">
    <name type="scientific">Dactylosporangium darangshiense</name>
    <dbReference type="NCBI Taxonomy" id="579108"/>
    <lineage>
        <taxon>Bacteria</taxon>
        <taxon>Bacillati</taxon>
        <taxon>Actinomycetota</taxon>
        <taxon>Actinomycetes</taxon>
        <taxon>Micromonosporales</taxon>
        <taxon>Micromonosporaceae</taxon>
        <taxon>Dactylosporangium</taxon>
    </lineage>
</organism>
<feature type="transmembrane region" description="Helical" evidence="1">
    <location>
        <begin position="126"/>
        <end position="149"/>
    </location>
</feature>
<keyword evidence="3" id="KW-1185">Reference proteome</keyword>
<name>A0ABP8DTW6_9ACTN</name>
<accession>A0ABP8DTW6</accession>
<reference evidence="3" key="1">
    <citation type="journal article" date="2019" name="Int. J. Syst. Evol. Microbiol.">
        <title>The Global Catalogue of Microorganisms (GCM) 10K type strain sequencing project: providing services to taxonomists for standard genome sequencing and annotation.</title>
        <authorList>
            <consortium name="The Broad Institute Genomics Platform"/>
            <consortium name="The Broad Institute Genome Sequencing Center for Infectious Disease"/>
            <person name="Wu L."/>
            <person name="Ma J."/>
        </authorList>
    </citation>
    <scope>NUCLEOTIDE SEQUENCE [LARGE SCALE GENOMIC DNA]</scope>
    <source>
        <strain evidence="3">JCM 17441</strain>
    </source>
</reference>
<sequence length="220" mass="22585">MLTAGPIDAYVASLSGALRGPRAAKADLVTEARDGLADAAARYEEDGLDRAAAERAAVEEFGAVADLAPEYQRELALAQGRRTAILVGTAVAAQSIVSELAWRSAAAGWTWQPNRAYAVLANAVDYTAYAVVAGALLAALACGIGSRYVDVGRSFVRATGIAAIAVVAFFAAGGLLLTAFSPFGHHHGTTTLVSATATVVTATLPIWMSYSGLRCVRAAG</sequence>
<proteinExistence type="predicted"/>
<protein>
    <recommendedName>
        <fullName evidence="4">Integral membrane protein</fullName>
    </recommendedName>
</protein>
<dbReference type="InterPro" id="IPR047928">
    <property type="entry name" value="Perm_prefix_1"/>
</dbReference>
<comment type="caution">
    <text evidence="2">The sequence shown here is derived from an EMBL/GenBank/DDBJ whole genome shotgun (WGS) entry which is preliminary data.</text>
</comment>
<evidence type="ECO:0000313" key="3">
    <source>
        <dbReference type="Proteomes" id="UP001500620"/>
    </source>
</evidence>
<evidence type="ECO:0000313" key="2">
    <source>
        <dbReference type="EMBL" id="GAA4263468.1"/>
    </source>
</evidence>
<dbReference type="NCBIfam" id="NF038403">
    <property type="entry name" value="perm_prefix_1"/>
    <property type="match status" value="1"/>
</dbReference>
<keyword evidence="1" id="KW-0472">Membrane</keyword>
<dbReference type="Proteomes" id="UP001500620">
    <property type="component" value="Unassembled WGS sequence"/>
</dbReference>
<gene>
    <name evidence="2" type="ORF">GCM10022255_108290</name>
</gene>
<keyword evidence="1" id="KW-0812">Transmembrane</keyword>
<feature type="transmembrane region" description="Helical" evidence="1">
    <location>
        <begin position="161"/>
        <end position="180"/>
    </location>
</feature>
<evidence type="ECO:0000256" key="1">
    <source>
        <dbReference type="SAM" id="Phobius"/>
    </source>
</evidence>